<comment type="caution">
    <text evidence="12">The sequence shown here is derived from an EMBL/GenBank/DDBJ whole genome shotgun (WGS) entry which is preliminary data.</text>
</comment>
<reference evidence="12 13" key="1">
    <citation type="submission" date="2013-04" db="EMBL/GenBank/DDBJ databases">
        <title>The Genome Sequence of Bacteroides massiliensis DSM 17679.</title>
        <authorList>
            <consortium name="The Broad Institute Genomics Platform"/>
            <person name="Earl A."/>
            <person name="Ward D."/>
            <person name="Feldgarden M."/>
            <person name="Gevers D."/>
            <person name="Martens E."/>
            <person name="Fenner L."/>
            <person name="Roux V."/>
            <person name="Mallet M.N."/>
            <person name="Raoult D."/>
            <person name="Walker B."/>
            <person name="Young S."/>
            <person name="Zeng Q."/>
            <person name="Gargeya S."/>
            <person name="Fitzgerald M."/>
            <person name="Haas B."/>
            <person name="Abouelleil A."/>
            <person name="Allen A.W."/>
            <person name="Alvarado L."/>
            <person name="Arachchi H.M."/>
            <person name="Berlin A.M."/>
            <person name="Chapman S.B."/>
            <person name="Gainer-Dewar J."/>
            <person name="Goldberg J."/>
            <person name="Griggs A."/>
            <person name="Gujja S."/>
            <person name="Hansen M."/>
            <person name="Howarth C."/>
            <person name="Imamovic A."/>
            <person name="Ireland A."/>
            <person name="Larimer J."/>
            <person name="McCowan C."/>
            <person name="Murphy C."/>
            <person name="Pearson M."/>
            <person name="Poon T.W."/>
            <person name="Priest M."/>
            <person name="Roberts A."/>
            <person name="Saif S."/>
            <person name="Shea T."/>
            <person name="Sisk P."/>
            <person name="Sykes S."/>
            <person name="Wortman J."/>
            <person name="Nusbaum C."/>
            <person name="Birren B."/>
        </authorList>
    </citation>
    <scope>NUCLEOTIDE SEQUENCE [LARGE SCALE GENOMIC DNA]</scope>
    <source>
        <strain evidence="13">B84634 / Timone 84634 / DSM 17679 / JCM 13223</strain>
    </source>
</reference>
<name>U6RIJ8_9BACT</name>
<evidence type="ECO:0000256" key="11">
    <source>
        <dbReference type="HAMAP-Rule" id="MF_00454"/>
    </source>
</evidence>
<dbReference type="GO" id="GO:0005886">
    <property type="term" value="C:plasma membrane"/>
    <property type="evidence" value="ECO:0007669"/>
    <property type="project" value="UniProtKB-SubCell"/>
</dbReference>
<feature type="binding site" evidence="11">
    <location>
        <position position="77"/>
    </location>
    <ligand>
        <name>Na(+)</name>
        <dbReference type="ChEBI" id="CHEBI:29101"/>
        <note>structural</note>
    </ligand>
</feature>
<protein>
    <recommendedName>
        <fullName evidence="11">Fluoride-specific ion channel FluC</fullName>
    </recommendedName>
</protein>
<dbReference type="InterPro" id="IPR003691">
    <property type="entry name" value="FluC"/>
</dbReference>
<evidence type="ECO:0000313" key="12">
    <source>
        <dbReference type="EMBL" id="EOA55008.1"/>
    </source>
</evidence>
<evidence type="ECO:0000256" key="7">
    <source>
        <dbReference type="ARBA" id="ARBA00023136"/>
    </source>
</evidence>
<dbReference type="GO" id="GO:0062054">
    <property type="term" value="F:fluoride channel activity"/>
    <property type="evidence" value="ECO:0007669"/>
    <property type="project" value="UniProtKB-UniRule"/>
</dbReference>
<keyword evidence="2 11" id="KW-1003">Cell membrane</keyword>
<evidence type="ECO:0000313" key="13">
    <source>
        <dbReference type="Proteomes" id="UP000017831"/>
    </source>
</evidence>
<proteinExistence type="inferred from homology"/>
<feature type="transmembrane region" description="Helical" evidence="11">
    <location>
        <begin position="32"/>
        <end position="52"/>
    </location>
</feature>
<evidence type="ECO:0000256" key="9">
    <source>
        <dbReference type="ARBA" id="ARBA00035120"/>
    </source>
</evidence>
<dbReference type="GeneID" id="60062212"/>
<dbReference type="GO" id="GO:0046872">
    <property type="term" value="F:metal ion binding"/>
    <property type="evidence" value="ECO:0007669"/>
    <property type="project" value="UniProtKB-KW"/>
</dbReference>
<feature type="transmembrane region" description="Helical" evidence="11">
    <location>
        <begin position="5"/>
        <end position="26"/>
    </location>
</feature>
<evidence type="ECO:0000256" key="2">
    <source>
        <dbReference type="ARBA" id="ARBA00022475"/>
    </source>
</evidence>
<dbReference type="EMBL" id="AQHY01000022">
    <property type="protein sequence ID" value="EOA55008.1"/>
    <property type="molecule type" value="Genomic_DNA"/>
</dbReference>
<gene>
    <name evidence="11" type="primary">fluC</name>
    <name evidence="11" type="synonym">crcB</name>
    <name evidence="12" type="ORF">HMPREF1534_01821</name>
</gene>
<dbReference type="Pfam" id="PF02537">
    <property type="entry name" value="CRCB"/>
    <property type="match status" value="1"/>
</dbReference>
<keyword evidence="8 11" id="KW-0407">Ion channel</keyword>
<evidence type="ECO:0000256" key="3">
    <source>
        <dbReference type="ARBA" id="ARBA00022519"/>
    </source>
</evidence>
<comment type="catalytic activity">
    <reaction evidence="10">
        <text>fluoride(in) = fluoride(out)</text>
        <dbReference type="Rhea" id="RHEA:76159"/>
        <dbReference type="ChEBI" id="CHEBI:17051"/>
    </reaction>
    <physiologicalReaction direction="left-to-right" evidence="10">
        <dbReference type="Rhea" id="RHEA:76160"/>
    </physiologicalReaction>
</comment>
<dbReference type="Proteomes" id="UP000017831">
    <property type="component" value="Unassembled WGS sequence"/>
</dbReference>
<keyword evidence="4 11" id="KW-0812">Transmembrane</keyword>
<comment type="function">
    <text evidence="11">Fluoride-specific ion channel. Important for reducing fluoride concentration in the cell, thus reducing its toxicity.</text>
</comment>
<dbReference type="OrthoDB" id="9815830at2"/>
<keyword evidence="5 11" id="KW-1133">Transmembrane helix</keyword>
<organism evidence="12 13">
    <name type="scientific">Phocaeicola massiliensis B84634 = Timone 84634 = DSM 17679 = JCM 13223</name>
    <dbReference type="NCBI Taxonomy" id="1121098"/>
    <lineage>
        <taxon>Bacteria</taxon>
        <taxon>Pseudomonadati</taxon>
        <taxon>Bacteroidota</taxon>
        <taxon>Bacteroidia</taxon>
        <taxon>Bacteroidales</taxon>
        <taxon>Bacteroidaceae</taxon>
        <taxon>Phocaeicola</taxon>
    </lineage>
</organism>
<keyword evidence="11" id="KW-0915">Sodium</keyword>
<keyword evidence="13" id="KW-1185">Reference proteome</keyword>
<evidence type="ECO:0000256" key="10">
    <source>
        <dbReference type="ARBA" id="ARBA00035585"/>
    </source>
</evidence>
<keyword evidence="7 11" id="KW-0472">Membrane</keyword>
<dbReference type="NCBIfam" id="TIGR00494">
    <property type="entry name" value="crcB"/>
    <property type="match status" value="1"/>
</dbReference>
<evidence type="ECO:0000256" key="1">
    <source>
        <dbReference type="ARBA" id="ARBA00004651"/>
    </source>
</evidence>
<comment type="similarity">
    <text evidence="9 11">Belongs to the fluoride channel Fluc/FEX (TC 1.A.43) family.</text>
</comment>
<dbReference type="RefSeq" id="WP_005939905.1">
    <property type="nucleotide sequence ID" value="NZ_KB890353.1"/>
</dbReference>
<sequence>MKSLLYIFIGGGTGSVLRYLLTIAIQRQTGTAFPWGTFAVNFLGCILIGVFYTLTSRIHITNELRLLLTIGLCGGFTTFSTFSNESLQLLKSGFYPTFFAYAIGSVVLGIIGVMLGVWMSE</sequence>
<dbReference type="PANTHER" id="PTHR28259:SF1">
    <property type="entry name" value="FLUORIDE EXPORT PROTEIN 1-RELATED"/>
    <property type="match status" value="1"/>
</dbReference>
<evidence type="ECO:0000256" key="8">
    <source>
        <dbReference type="ARBA" id="ARBA00023303"/>
    </source>
</evidence>
<feature type="transmembrane region" description="Helical" evidence="11">
    <location>
        <begin position="64"/>
        <end position="82"/>
    </location>
</feature>
<evidence type="ECO:0000256" key="6">
    <source>
        <dbReference type="ARBA" id="ARBA00023065"/>
    </source>
</evidence>
<evidence type="ECO:0000256" key="4">
    <source>
        <dbReference type="ARBA" id="ARBA00022692"/>
    </source>
</evidence>
<comment type="activity regulation">
    <text evidence="11">Na(+) is not transported, but it plays an essential structural role and its presence is essential for fluoride channel function.</text>
</comment>
<keyword evidence="11" id="KW-0479">Metal-binding</keyword>
<evidence type="ECO:0000256" key="5">
    <source>
        <dbReference type="ARBA" id="ARBA00022989"/>
    </source>
</evidence>
<dbReference type="PATRIC" id="fig|1121098.3.peg.1853"/>
<dbReference type="STRING" id="1121098.HMPREF1534_01821"/>
<dbReference type="GO" id="GO:0140114">
    <property type="term" value="P:cellular detoxification of fluoride"/>
    <property type="evidence" value="ECO:0007669"/>
    <property type="project" value="UniProtKB-UniRule"/>
</dbReference>
<keyword evidence="6 11" id="KW-0406">Ion transport</keyword>
<keyword evidence="11" id="KW-0813">Transport</keyword>
<dbReference type="PANTHER" id="PTHR28259">
    <property type="entry name" value="FLUORIDE EXPORT PROTEIN 1-RELATED"/>
    <property type="match status" value="1"/>
</dbReference>
<feature type="transmembrane region" description="Helical" evidence="11">
    <location>
        <begin position="94"/>
        <end position="118"/>
    </location>
</feature>
<dbReference type="HOGENOM" id="CLU_114342_2_3_10"/>
<feature type="binding site" evidence="11">
    <location>
        <position position="74"/>
    </location>
    <ligand>
        <name>Na(+)</name>
        <dbReference type="ChEBI" id="CHEBI:29101"/>
        <note>structural</note>
    </ligand>
</feature>
<comment type="subcellular location">
    <subcellularLocation>
        <location evidence="1 11">Cell membrane</location>
        <topology evidence="1 11">Multi-pass membrane protein</topology>
    </subcellularLocation>
</comment>
<accession>U6RIJ8</accession>
<dbReference type="eggNOG" id="COG0239">
    <property type="taxonomic scope" value="Bacteria"/>
</dbReference>
<dbReference type="HAMAP" id="MF_00454">
    <property type="entry name" value="FluC"/>
    <property type="match status" value="1"/>
</dbReference>
<dbReference type="AlphaFoldDB" id="U6RIJ8"/>
<keyword evidence="3" id="KW-0997">Cell inner membrane</keyword>